<dbReference type="InterPro" id="IPR036412">
    <property type="entry name" value="HAD-like_sf"/>
</dbReference>
<keyword evidence="1" id="KW-0378">Hydrolase</keyword>
<dbReference type="InterPro" id="IPR023214">
    <property type="entry name" value="HAD_sf"/>
</dbReference>
<name>A0A0S6W361_9BACT</name>
<dbReference type="HOGENOM" id="CLU_075572_0_0_0"/>
<proteinExistence type="predicted"/>
<dbReference type="Gene3D" id="3.40.50.1000">
    <property type="entry name" value="HAD superfamily/HAD-like"/>
    <property type="match status" value="1"/>
</dbReference>
<dbReference type="GO" id="GO:0016787">
    <property type="term" value="F:hydrolase activity"/>
    <property type="evidence" value="ECO:0007669"/>
    <property type="project" value="UniProtKB-KW"/>
</dbReference>
<dbReference type="STRING" id="1499966.U14_04068"/>
<organism evidence="1">
    <name type="scientific">Candidatus Moduliflexus flocculans</name>
    <dbReference type="NCBI Taxonomy" id="1499966"/>
    <lineage>
        <taxon>Bacteria</taxon>
        <taxon>Candidatus Moduliflexota</taxon>
        <taxon>Candidatus Moduliflexia</taxon>
        <taxon>Candidatus Moduliflexales</taxon>
        <taxon>Candidatus Moduliflexaceae</taxon>
    </lineage>
</organism>
<reference evidence="1" key="1">
    <citation type="journal article" date="2015" name="PeerJ">
        <title>First genomic representation of candidate bacterial phylum KSB3 points to enhanced environmental sensing as a trigger of wastewater bulking.</title>
        <authorList>
            <person name="Sekiguchi Y."/>
            <person name="Ohashi A."/>
            <person name="Parks D.H."/>
            <person name="Yamauchi T."/>
            <person name="Tyson G.W."/>
            <person name="Hugenholtz P."/>
        </authorList>
    </citation>
    <scope>NUCLEOTIDE SEQUENCE [LARGE SCALE GENOMIC DNA]</scope>
</reference>
<evidence type="ECO:0000313" key="2">
    <source>
        <dbReference type="Proteomes" id="UP000030700"/>
    </source>
</evidence>
<evidence type="ECO:0000313" key="1">
    <source>
        <dbReference type="EMBL" id="GAK52811.1"/>
    </source>
</evidence>
<dbReference type="Pfam" id="PF00702">
    <property type="entry name" value="Hydrolase"/>
    <property type="match status" value="1"/>
</dbReference>
<dbReference type="PANTHER" id="PTHR46191">
    <property type="match status" value="1"/>
</dbReference>
<dbReference type="PANTHER" id="PTHR46191:SF2">
    <property type="entry name" value="HALOACID DEHALOGENASE-LIKE HYDROLASE DOMAIN-CONTAINING PROTEIN 3"/>
    <property type="match status" value="1"/>
</dbReference>
<keyword evidence="2" id="KW-1185">Reference proteome</keyword>
<sequence>MTQPLLERIRQLSSPLEPIPTNMTARLAPMANIKAVLFDVYGTLFISGSGDISVASGMSNQRACADALACSGVTGDLERAGALGSAALLQAIRATDERLKLEGVAFPEVDIREEWRVVLRDLERQGVISGELSNDLIECVSVEYEFRVNPVWPMPGMAETLRRLAGRGIALGIVSNAQFFTPLMFPALAGTSLDAFGFRPELCAWSYQLREAKPSVNLFRAALAPLRELCGITPEDALYIGNDMLNDIWTAAQCGLKTALFAGDQRSLRLRETDQCCANLQPDAILNNLLDCFAILHDSIT</sequence>
<dbReference type="EMBL" id="DF820459">
    <property type="protein sequence ID" value="GAK52811.1"/>
    <property type="molecule type" value="Genomic_DNA"/>
</dbReference>
<dbReference type="SUPFAM" id="SSF56784">
    <property type="entry name" value="HAD-like"/>
    <property type="match status" value="1"/>
</dbReference>
<gene>
    <name evidence="1" type="ORF">U14_04068</name>
</gene>
<accession>A0A0S6W361</accession>
<dbReference type="Proteomes" id="UP000030700">
    <property type="component" value="Unassembled WGS sequence"/>
</dbReference>
<protein>
    <submittedName>
        <fullName evidence="1">Haloacid dehalogenase domain protein hydrolase</fullName>
    </submittedName>
</protein>
<dbReference type="InterPro" id="IPR051828">
    <property type="entry name" value="HAD-like_hydrolase_domain"/>
</dbReference>
<dbReference type="AlphaFoldDB" id="A0A0S6W361"/>